<accession>A0ABS9BL62</accession>
<evidence type="ECO:0000313" key="3">
    <source>
        <dbReference type="Proteomes" id="UP001200145"/>
    </source>
</evidence>
<dbReference type="Proteomes" id="UP001200145">
    <property type="component" value="Unassembled WGS sequence"/>
</dbReference>
<name>A0ABS9BL62_9BACT</name>
<evidence type="ECO:0000313" key="2">
    <source>
        <dbReference type="EMBL" id="MCF1716427.1"/>
    </source>
</evidence>
<dbReference type="EMBL" id="JAKEVY010000004">
    <property type="protein sequence ID" value="MCF1716427.1"/>
    <property type="molecule type" value="Genomic_DNA"/>
</dbReference>
<proteinExistence type="predicted"/>
<comment type="caution">
    <text evidence="2">The sequence shown here is derived from an EMBL/GenBank/DDBJ whole genome shotgun (WGS) entry which is preliminary data.</text>
</comment>
<organism evidence="2 3">
    <name type="scientific">Flavihumibacter fluminis</name>
    <dbReference type="NCBI Taxonomy" id="2909236"/>
    <lineage>
        <taxon>Bacteria</taxon>
        <taxon>Pseudomonadati</taxon>
        <taxon>Bacteroidota</taxon>
        <taxon>Chitinophagia</taxon>
        <taxon>Chitinophagales</taxon>
        <taxon>Chitinophagaceae</taxon>
        <taxon>Flavihumibacter</taxon>
    </lineage>
</organism>
<keyword evidence="3" id="KW-1185">Reference proteome</keyword>
<gene>
    <name evidence="2" type="ORF">L0U88_17430</name>
</gene>
<protein>
    <submittedName>
        <fullName evidence="2">Uncharacterized protein</fullName>
    </submittedName>
</protein>
<feature type="region of interest" description="Disordered" evidence="1">
    <location>
        <begin position="1"/>
        <end position="25"/>
    </location>
</feature>
<evidence type="ECO:0000256" key="1">
    <source>
        <dbReference type="SAM" id="MobiDB-lite"/>
    </source>
</evidence>
<dbReference type="RefSeq" id="WP_234867616.1">
    <property type="nucleotide sequence ID" value="NZ_JAKEVY010000004.1"/>
</dbReference>
<reference evidence="2 3" key="1">
    <citation type="submission" date="2022-01" db="EMBL/GenBank/DDBJ databases">
        <title>Flavihumibacter sp. nov., isolated from sediment of a river.</title>
        <authorList>
            <person name="Liu H."/>
        </authorList>
    </citation>
    <scope>NUCLEOTIDE SEQUENCE [LARGE SCALE GENOMIC DNA]</scope>
    <source>
        <strain evidence="2 3">RY-1</strain>
    </source>
</reference>
<sequence length="239" mass="26665">MSKPEIFNKPAGQEGAASKGEAAWNEASSARKEAAASKGEAAMGVGGGSYAKNYELNVKLPETILCAVAETAAELEGLRKAQLVKLSRSVLTIARFQAREEMEGTLLRWINRILSSQSGFRFAFNNYGSMPGKPLYWRVQNAEPFRRLTDSFRVLEGWLQGNGCHGLELFSHPRLHLLDELDSSIEREVLMAFSASTFYEVVELQEVELLVTEQWANEYRLVSRFSLLPEGFKQASSNH</sequence>